<dbReference type="EMBL" id="JSVA01000008">
    <property type="protein sequence ID" value="KOF03152.1"/>
    <property type="molecule type" value="Genomic_DNA"/>
</dbReference>
<keyword evidence="3" id="KW-1185">Reference proteome</keyword>
<organism evidence="2 3">
    <name type="scientific">Roseivirga seohaensis subsp. aquiponti</name>
    <dbReference type="NCBI Taxonomy" id="1566026"/>
    <lineage>
        <taxon>Bacteria</taxon>
        <taxon>Pseudomonadati</taxon>
        <taxon>Bacteroidota</taxon>
        <taxon>Cytophagia</taxon>
        <taxon>Cytophagales</taxon>
        <taxon>Roseivirgaceae</taxon>
        <taxon>Roseivirga</taxon>
    </lineage>
</organism>
<accession>A0A0L8ALS0</accession>
<name>A0A0L8ALS0_9BACT</name>
<dbReference type="Proteomes" id="UP000036908">
    <property type="component" value="Unassembled WGS sequence"/>
</dbReference>
<evidence type="ECO:0008006" key="4">
    <source>
        <dbReference type="Google" id="ProtNLM"/>
    </source>
</evidence>
<protein>
    <recommendedName>
        <fullName evidence="4">Lipocalin-like domain-containing protein</fullName>
    </recommendedName>
</protein>
<evidence type="ECO:0000313" key="3">
    <source>
        <dbReference type="Proteomes" id="UP000036908"/>
    </source>
</evidence>
<proteinExistence type="predicted"/>
<dbReference type="RefSeq" id="WP_053223079.1">
    <property type="nucleotide sequence ID" value="NZ_JSVA01000008.1"/>
</dbReference>
<feature type="chain" id="PRO_5005580414" description="Lipocalin-like domain-containing protein" evidence="1">
    <location>
        <begin position="20"/>
        <end position="98"/>
    </location>
</feature>
<evidence type="ECO:0000313" key="2">
    <source>
        <dbReference type="EMBL" id="KOF03152.1"/>
    </source>
</evidence>
<dbReference type="PATRIC" id="fig|1566026.4.peg.3322"/>
<comment type="caution">
    <text evidence="2">The sequence shown here is derived from an EMBL/GenBank/DDBJ whole genome shotgun (WGS) entry which is preliminary data.</text>
</comment>
<gene>
    <name evidence="2" type="ORF">OB69_07455</name>
</gene>
<dbReference type="AlphaFoldDB" id="A0A0L8ALS0"/>
<feature type="signal peptide" evidence="1">
    <location>
        <begin position="1"/>
        <end position="19"/>
    </location>
</feature>
<sequence>MKAFFTLLLSVLSVAHLNAQSSLPSSIKGNWFLVDGSNTLELRVSDNYMMYESDFWSFKDPSKKGKEWHVNLSQPGKARQIIIREVGDFLILEDGRII</sequence>
<reference evidence="3" key="1">
    <citation type="submission" date="2014-11" db="EMBL/GenBank/DDBJ databases">
        <title>Genome sequencing of Roseivirga sp. D-25.</title>
        <authorList>
            <person name="Selvaratnam C."/>
            <person name="Thevarajoo S."/>
            <person name="Goh K.M."/>
            <person name="Eee R."/>
            <person name="Chan K.-G."/>
            <person name="Chong C.S."/>
        </authorList>
    </citation>
    <scope>NUCLEOTIDE SEQUENCE [LARGE SCALE GENOMIC DNA]</scope>
    <source>
        <strain evidence="3">D-25</strain>
    </source>
</reference>
<evidence type="ECO:0000256" key="1">
    <source>
        <dbReference type="SAM" id="SignalP"/>
    </source>
</evidence>
<keyword evidence="1" id="KW-0732">Signal</keyword>